<evidence type="ECO:0000313" key="2">
    <source>
        <dbReference type="Proteomes" id="UP000265520"/>
    </source>
</evidence>
<accession>A0A392NSY6</accession>
<dbReference type="AlphaFoldDB" id="A0A392NSY6"/>
<dbReference type="EMBL" id="LXQA010049438">
    <property type="protein sequence ID" value="MCI02542.1"/>
    <property type="molecule type" value="Genomic_DNA"/>
</dbReference>
<evidence type="ECO:0000313" key="1">
    <source>
        <dbReference type="EMBL" id="MCI02542.1"/>
    </source>
</evidence>
<reference evidence="1 2" key="1">
    <citation type="journal article" date="2018" name="Front. Plant Sci.">
        <title>Red Clover (Trifolium pratense) and Zigzag Clover (T. medium) - A Picture of Genomic Similarities and Differences.</title>
        <authorList>
            <person name="Dluhosova J."/>
            <person name="Istvanek J."/>
            <person name="Nedelnik J."/>
            <person name="Repkova J."/>
        </authorList>
    </citation>
    <scope>NUCLEOTIDE SEQUENCE [LARGE SCALE GENOMIC DNA]</scope>
    <source>
        <strain evidence="2">cv. 10/8</strain>
        <tissue evidence="1">Leaf</tissue>
    </source>
</reference>
<sequence>MVVGGKIFMRAEGILRDEGRVEHHDENSSGTAPCTRRSVLVQVELKLLPPARGAGRSARGTTCCYIFVLFAFCSHQREKVRV</sequence>
<proteinExistence type="predicted"/>
<name>A0A392NSY6_9FABA</name>
<dbReference type="Proteomes" id="UP000265520">
    <property type="component" value="Unassembled WGS sequence"/>
</dbReference>
<organism evidence="1 2">
    <name type="scientific">Trifolium medium</name>
    <dbReference type="NCBI Taxonomy" id="97028"/>
    <lineage>
        <taxon>Eukaryota</taxon>
        <taxon>Viridiplantae</taxon>
        <taxon>Streptophyta</taxon>
        <taxon>Embryophyta</taxon>
        <taxon>Tracheophyta</taxon>
        <taxon>Spermatophyta</taxon>
        <taxon>Magnoliopsida</taxon>
        <taxon>eudicotyledons</taxon>
        <taxon>Gunneridae</taxon>
        <taxon>Pentapetalae</taxon>
        <taxon>rosids</taxon>
        <taxon>fabids</taxon>
        <taxon>Fabales</taxon>
        <taxon>Fabaceae</taxon>
        <taxon>Papilionoideae</taxon>
        <taxon>50 kb inversion clade</taxon>
        <taxon>NPAAA clade</taxon>
        <taxon>Hologalegina</taxon>
        <taxon>IRL clade</taxon>
        <taxon>Trifolieae</taxon>
        <taxon>Trifolium</taxon>
    </lineage>
</organism>
<comment type="caution">
    <text evidence="1">The sequence shown here is derived from an EMBL/GenBank/DDBJ whole genome shotgun (WGS) entry which is preliminary data.</text>
</comment>
<protein>
    <submittedName>
        <fullName evidence="1">Uncharacterized protein</fullName>
    </submittedName>
</protein>
<keyword evidence="2" id="KW-1185">Reference proteome</keyword>